<dbReference type="EMBL" id="JBHSJC010000002">
    <property type="protein sequence ID" value="MFC4829923.1"/>
    <property type="molecule type" value="Genomic_DNA"/>
</dbReference>
<organism evidence="1 2">
    <name type="scientific">Agromyces aurantiacus</name>
    <dbReference type="NCBI Taxonomy" id="165814"/>
    <lineage>
        <taxon>Bacteria</taxon>
        <taxon>Bacillati</taxon>
        <taxon>Actinomycetota</taxon>
        <taxon>Actinomycetes</taxon>
        <taxon>Micrococcales</taxon>
        <taxon>Microbacteriaceae</taxon>
        <taxon>Agromyces</taxon>
    </lineage>
</organism>
<evidence type="ECO:0000313" key="1">
    <source>
        <dbReference type="EMBL" id="MFC4829923.1"/>
    </source>
</evidence>
<keyword evidence="2" id="KW-1185">Reference proteome</keyword>
<protein>
    <recommendedName>
        <fullName evidence="3">DUF222 domain-containing protein</fullName>
    </recommendedName>
</protein>
<comment type="caution">
    <text evidence="1">The sequence shown here is derived from an EMBL/GenBank/DDBJ whole genome shotgun (WGS) entry which is preliminary data.</text>
</comment>
<accession>A0ABV9R705</accession>
<evidence type="ECO:0000313" key="2">
    <source>
        <dbReference type="Proteomes" id="UP001595960"/>
    </source>
</evidence>
<dbReference type="RefSeq" id="WP_204395022.1">
    <property type="nucleotide sequence ID" value="NZ_JAFBBW010000001.1"/>
</dbReference>
<name>A0ABV9R705_9MICO</name>
<reference evidence="2" key="1">
    <citation type="journal article" date="2019" name="Int. J. Syst. Evol. Microbiol.">
        <title>The Global Catalogue of Microorganisms (GCM) 10K type strain sequencing project: providing services to taxonomists for standard genome sequencing and annotation.</title>
        <authorList>
            <consortium name="The Broad Institute Genomics Platform"/>
            <consortium name="The Broad Institute Genome Sequencing Center for Infectious Disease"/>
            <person name="Wu L."/>
            <person name="Ma J."/>
        </authorList>
    </citation>
    <scope>NUCLEOTIDE SEQUENCE [LARGE SCALE GENOMIC DNA]</scope>
    <source>
        <strain evidence="2">CGMCC 1.12192</strain>
    </source>
</reference>
<gene>
    <name evidence="1" type="ORF">ACFPER_14035</name>
</gene>
<proteinExistence type="predicted"/>
<dbReference type="Proteomes" id="UP001595960">
    <property type="component" value="Unassembled WGS sequence"/>
</dbReference>
<sequence>MTPSGSAEPGIAPGAAPAAEDLDALLKRIVADELETLRLAFDAGAEFAVTRAGRRDETLHRLECPALEPHLDRRARWTEEHRERLAADHSYRIPLPTLITREHARTIAEVRGCRTCWPNITGSAPRPLKRLTARGLRAHHVGRVLSTESGESLGSIVRTSAHTGADLFGVEHDEIEVVTSARTIRYAPSEHVYLWDLPSDAEAIERKMRLFTRLGTGISPAG</sequence>
<evidence type="ECO:0008006" key="3">
    <source>
        <dbReference type="Google" id="ProtNLM"/>
    </source>
</evidence>